<reference evidence="2" key="1">
    <citation type="journal article" date="2023" name="Front. Plant Sci.">
        <title>Chromosomal-level genome assembly of Melastoma candidum provides insights into trichome evolution.</title>
        <authorList>
            <person name="Zhong Y."/>
            <person name="Wu W."/>
            <person name="Sun C."/>
            <person name="Zou P."/>
            <person name="Liu Y."/>
            <person name="Dai S."/>
            <person name="Zhou R."/>
        </authorList>
    </citation>
    <scope>NUCLEOTIDE SEQUENCE [LARGE SCALE GENOMIC DNA]</scope>
</reference>
<accession>A0ACB9R0V3</accession>
<comment type="caution">
    <text evidence="1">The sequence shown here is derived from an EMBL/GenBank/DDBJ whole genome shotgun (WGS) entry which is preliminary data.</text>
</comment>
<evidence type="ECO:0000313" key="1">
    <source>
        <dbReference type="EMBL" id="KAI4371284.1"/>
    </source>
</evidence>
<organism evidence="1 2">
    <name type="scientific">Melastoma candidum</name>
    <dbReference type="NCBI Taxonomy" id="119954"/>
    <lineage>
        <taxon>Eukaryota</taxon>
        <taxon>Viridiplantae</taxon>
        <taxon>Streptophyta</taxon>
        <taxon>Embryophyta</taxon>
        <taxon>Tracheophyta</taxon>
        <taxon>Spermatophyta</taxon>
        <taxon>Magnoliopsida</taxon>
        <taxon>eudicotyledons</taxon>
        <taxon>Gunneridae</taxon>
        <taxon>Pentapetalae</taxon>
        <taxon>rosids</taxon>
        <taxon>malvids</taxon>
        <taxon>Myrtales</taxon>
        <taxon>Melastomataceae</taxon>
        <taxon>Melastomatoideae</taxon>
        <taxon>Melastomateae</taxon>
        <taxon>Melastoma</taxon>
    </lineage>
</organism>
<keyword evidence="2" id="KW-1185">Reference proteome</keyword>
<evidence type="ECO:0000313" key="2">
    <source>
        <dbReference type="Proteomes" id="UP001057402"/>
    </source>
</evidence>
<sequence length="125" mass="13767">MLQMTMSEALFGTVHVIDIPLTVTPEAGSKQIGSMQGTAVAVPEADPSIFSLVFTLVFTEGKYNGSTLAVLSRNPLSEKTRELPILGGTEVFRFARGYAITSTYFRYDPKIGLGIYEYDLYILPY</sequence>
<dbReference type="EMBL" id="CM042884">
    <property type="protein sequence ID" value="KAI4371284.1"/>
    <property type="molecule type" value="Genomic_DNA"/>
</dbReference>
<protein>
    <submittedName>
        <fullName evidence="1">Uncharacterized protein</fullName>
    </submittedName>
</protein>
<gene>
    <name evidence="1" type="ORF">MLD38_019539</name>
</gene>
<name>A0ACB9R0V3_9MYRT</name>
<proteinExistence type="predicted"/>
<dbReference type="Proteomes" id="UP001057402">
    <property type="component" value="Chromosome 5"/>
</dbReference>